<keyword evidence="1" id="KW-0812">Transmembrane</keyword>
<dbReference type="Proteomes" id="UP000281553">
    <property type="component" value="Unassembled WGS sequence"/>
</dbReference>
<keyword evidence="1" id="KW-0472">Membrane</keyword>
<accession>A0A3P7KVN6</accession>
<sequence>MVNNGGRTIVILTVKQNKAINCSPEDSITNFQFQDCRLWAAVSGQDEAFLFDDSSQFCPRDDVSIGNVLGPILRLLLPFILILFMVLHLLFSLYAVRLLLPPCLVPILITIVLLLLILIISPFLGFF</sequence>
<evidence type="ECO:0000313" key="2">
    <source>
        <dbReference type="EMBL" id="VDN09035.1"/>
    </source>
</evidence>
<reference evidence="2 3" key="1">
    <citation type="submission" date="2018-11" db="EMBL/GenBank/DDBJ databases">
        <authorList>
            <consortium name="Pathogen Informatics"/>
        </authorList>
    </citation>
    <scope>NUCLEOTIDE SEQUENCE [LARGE SCALE GENOMIC DNA]</scope>
</reference>
<keyword evidence="3" id="KW-1185">Reference proteome</keyword>
<feature type="transmembrane region" description="Helical" evidence="1">
    <location>
        <begin position="75"/>
        <end position="96"/>
    </location>
</feature>
<protein>
    <submittedName>
        <fullName evidence="2">Uncharacterized protein</fullName>
    </submittedName>
</protein>
<proteinExistence type="predicted"/>
<keyword evidence="1" id="KW-1133">Transmembrane helix</keyword>
<dbReference type="EMBL" id="UYRU01046256">
    <property type="protein sequence ID" value="VDN09035.1"/>
    <property type="molecule type" value="Genomic_DNA"/>
</dbReference>
<evidence type="ECO:0000313" key="3">
    <source>
        <dbReference type="Proteomes" id="UP000281553"/>
    </source>
</evidence>
<name>A0A3P7KVN6_DIBLA</name>
<gene>
    <name evidence="2" type="ORF">DILT_LOCUS4866</name>
</gene>
<feature type="transmembrane region" description="Helical" evidence="1">
    <location>
        <begin position="103"/>
        <end position="124"/>
    </location>
</feature>
<evidence type="ECO:0000256" key="1">
    <source>
        <dbReference type="SAM" id="Phobius"/>
    </source>
</evidence>
<organism evidence="2 3">
    <name type="scientific">Dibothriocephalus latus</name>
    <name type="common">Fish tapeworm</name>
    <name type="synonym">Diphyllobothrium latum</name>
    <dbReference type="NCBI Taxonomy" id="60516"/>
    <lineage>
        <taxon>Eukaryota</taxon>
        <taxon>Metazoa</taxon>
        <taxon>Spiralia</taxon>
        <taxon>Lophotrochozoa</taxon>
        <taxon>Platyhelminthes</taxon>
        <taxon>Cestoda</taxon>
        <taxon>Eucestoda</taxon>
        <taxon>Diphyllobothriidea</taxon>
        <taxon>Diphyllobothriidae</taxon>
        <taxon>Dibothriocephalus</taxon>
    </lineage>
</organism>
<dbReference type="AlphaFoldDB" id="A0A3P7KVN6"/>